<dbReference type="SMART" id="SM00448">
    <property type="entry name" value="REC"/>
    <property type="match status" value="1"/>
</dbReference>
<reference evidence="9 10" key="1">
    <citation type="submission" date="2020-02" db="EMBL/GenBank/DDBJ databases">
        <authorList>
            <person name="Babadi Z.K."/>
            <person name="Risdian C."/>
            <person name="Ebrahimipour G.H."/>
            <person name="Wink J."/>
        </authorList>
    </citation>
    <scope>NUCLEOTIDE SEQUENCE [LARGE SCALE GENOMIC DNA]</scope>
    <source>
        <strain evidence="9 10">ZKHCc1 1396</strain>
    </source>
</reference>
<dbReference type="EMBL" id="JAAIYO010000011">
    <property type="protein sequence ID" value="MBE4752282.1"/>
    <property type="molecule type" value="Genomic_DNA"/>
</dbReference>
<evidence type="ECO:0000259" key="5">
    <source>
        <dbReference type="PROSITE" id="PS50109"/>
    </source>
</evidence>
<feature type="domain" description="PAS" evidence="7">
    <location>
        <begin position="332"/>
        <end position="381"/>
    </location>
</feature>
<dbReference type="Gene3D" id="3.30.565.10">
    <property type="entry name" value="Histidine kinase-like ATPase, C-terminal domain"/>
    <property type="match status" value="1"/>
</dbReference>
<dbReference type="NCBIfam" id="TIGR00229">
    <property type="entry name" value="sensory_box"/>
    <property type="match status" value="1"/>
</dbReference>
<evidence type="ECO:0000256" key="1">
    <source>
        <dbReference type="ARBA" id="ARBA00000085"/>
    </source>
</evidence>
<dbReference type="SMART" id="SM00388">
    <property type="entry name" value="HisKA"/>
    <property type="match status" value="1"/>
</dbReference>
<dbReference type="InterPro" id="IPR003594">
    <property type="entry name" value="HATPase_dom"/>
</dbReference>
<dbReference type="PROSITE" id="PS50109">
    <property type="entry name" value="HIS_KIN"/>
    <property type="match status" value="1"/>
</dbReference>
<keyword evidence="3 4" id="KW-0597">Phosphoprotein</keyword>
<evidence type="ECO:0000313" key="9">
    <source>
        <dbReference type="EMBL" id="MBE4752282.1"/>
    </source>
</evidence>
<dbReference type="PROSITE" id="PS50112">
    <property type="entry name" value="PAS"/>
    <property type="match status" value="1"/>
</dbReference>
<dbReference type="Proteomes" id="UP001516472">
    <property type="component" value="Unassembled WGS sequence"/>
</dbReference>
<dbReference type="Pfam" id="PF02518">
    <property type="entry name" value="HATPase_c"/>
    <property type="match status" value="1"/>
</dbReference>
<dbReference type="InterPro" id="IPR003661">
    <property type="entry name" value="HisK_dim/P_dom"/>
</dbReference>
<dbReference type="Gene3D" id="1.10.287.130">
    <property type="match status" value="1"/>
</dbReference>
<dbReference type="SMART" id="SM00091">
    <property type="entry name" value="PAS"/>
    <property type="match status" value="2"/>
</dbReference>
<dbReference type="PANTHER" id="PTHR43065">
    <property type="entry name" value="SENSOR HISTIDINE KINASE"/>
    <property type="match status" value="1"/>
</dbReference>
<dbReference type="CDD" id="cd18161">
    <property type="entry name" value="REC_hyHK_blue-like"/>
    <property type="match status" value="1"/>
</dbReference>
<name>A0ABR9PWH6_9BACT</name>
<dbReference type="Gene3D" id="3.30.450.20">
    <property type="entry name" value="PAS domain"/>
    <property type="match status" value="3"/>
</dbReference>
<evidence type="ECO:0000259" key="8">
    <source>
        <dbReference type="PROSITE" id="PS50113"/>
    </source>
</evidence>
<proteinExistence type="predicted"/>
<dbReference type="PROSITE" id="PS50113">
    <property type="entry name" value="PAC"/>
    <property type="match status" value="1"/>
</dbReference>
<dbReference type="SUPFAM" id="SSF55874">
    <property type="entry name" value="ATPase domain of HSP90 chaperone/DNA topoisomerase II/histidine kinase"/>
    <property type="match status" value="1"/>
</dbReference>
<feature type="domain" description="Response regulatory" evidence="6">
    <location>
        <begin position="696"/>
        <end position="812"/>
    </location>
</feature>
<dbReference type="SMART" id="SM00086">
    <property type="entry name" value="PAC"/>
    <property type="match status" value="2"/>
</dbReference>
<dbReference type="PROSITE" id="PS50110">
    <property type="entry name" value="RESPONSE_REGULATORY"/>
    <property type="match status" value="1"/>
</dbReference>
<comment type="caution">
    <text evidence="9">The sequence shown here is derived from an EMBL/GenBank/DDBJ whole genome shotgun (WGS) entry which is preliminary data.</text>
</comment>
<dbReference type="CDD" id="cd00082">
    <property type="entry name" value="HisKA"/>
    <property type="match status" value="1"/>
</dbReference>
<keyword evidence="10" id="KW-1185">Reference proteome</keyword>
<dbReference type="Pfam" id="PF00072">
    <property type="entry name" value="Response_reg"/>
    <property type="match status" value="1"/>
</dbReference>
<feature type="modified residue" description="4-aspartylphosphate" evidence="4">
    <location>
        <position position="746"/>
    </location>
</feature>
<gene>
    <name evidence="9" type="ORF">G4177_29365</name>
</gene>
<dbReference type="InterPro" id="IPR013656">
    <property type="entry name" value="PAS_4"/>
</dbReference>
<evidence type="ECO:0000256" key="2">
    <source>
        <dbReference type="ARBA" id="ARBA00012438"/>
    </source>
</evidence>
<dbReference type="InterPro" id="IPR000014">
    <property type="entry name" value="PAS"/>
</dbReference>
<accession>A0ABR9PWH6</accession>
<protein>
    <recommendedName>
        <fullName evidence="2">histidine kinase</fullName>
        <ecNumber evidence="2">2.7.13.3</ecNumber>
    </recommendedName>
</protein>
<dbReference type="InterPro" id="IPR001789">
    <property type="entry name" value="Sig_transdc_resp-reg_receiver"/>
</dbReference>
<dbReference type="SUPFAM" id="SSF55785">
    <property type="entry name" value="PYP-like sensor domain (PAS domain)"/>
    <property type="match status" value="3"/>
</dbReference>
<dbReference type="SMART" id="SM00387">
    <property type="entry name" value="HATPase_c"/>
    <property type="match status" value="1"/>
</dbReference>
<evidence type="ECO:0000259" key="6">
    <source>
        <dbReference type="PROSITE" id="PS50110"/>
    </source>
</evidence>
<dbReference type="InterPro" id="IPR036890">
    <property type="entry name" value="HATPase_C_sf"/>
</dbReference>
<evidence type="ECO:0000313" key="10">
    <source>
        <dbReference type="Proteomes" id="UP001516472"/>
    </source>
</evidence>
<dbReference type="Pfam" id="PF08447">
    <property type="entry name" value="PAS_3"/>
    <property type="match status" value="2"/>
</dbReference>
<dbReference type="Pfam" id="PF08448">
    <property type="entry name" value="PAS_4"/>
    <property type="match status" value="1"/>
</dbReference>
<dbReference type="SUPFAM" id="SSF52172">
    <property type="entry name" value="CheY-like"/>
    <property type="match status" value="1"/>
</dbReference>
<dbReference type="InterPro" id="IPR011006">
    <property type="entry name" value="CheY-like_superfamily"/>
</dbReference>
<dbReference type="Pfam" id="PF00512">
    <property type="entry name" value="HisKA"/>
    <property type="match status" value="1"/>
</dbReference>
<dbReference type="InterPro" id="IPR001610">
    <property type="entry name" value="PAC"/>
</dbReference>
<dbReference type="InterPro" id="IPR035965">
    <property type="entry name" value="PAS-like_dom_sf"/>
</dbReference>
<evidence type="ECO:0000256" key="3">
    <source>
        <dbReference type="ARBA" id="ARBA00022553"/>
    </source>
</evidence>
<feature type="domain" description="PAC" evidence="8">
    <location>
        <begin position="249"/>
        <end position="299"/>
    </location>
</feature>
<dbReference type="InterPro" id="IPR013655">
    <property type="entry name" value="PAS_fold_3"/>
</dbReference>
<dbReference type="PANTHER" id="PTHR43065:SF42">
    <property type="entry name" value="TWO-COMPONENT SENSOR PPRA"/>
    <property type="match status" value="1"/>
</dbReference>
<evidence type="ECO:0000256" key="4">
    <source>
        <dbReference type="PROSITE-ProRule" id="PRU00169"/>
    </source>
</evidence>
<dbReference type="SUPFAM" id="SSF47384">
    <property type="entry name" value="Homodimeric domain of signal transducing histidine kinase"/>
    <property type="match status" value="1"/>
</dbReference>
<dbReference type="InterPro" id="IPR005467">
    <property type="entry name" value="His_kinase_dom"/>
</dbReference>
<organism evidence="9 10">
    <name type="scientific">Corallococcus soli</name>
    <dbReference type="NCBI Taxonomy" id="2710757"/>
    <lineage>
        <taxon>Bacteria</taxon>
        <taxon>Pseudomonadati</taxon>
        <taxon>Myxococcota</taxon>
        <taxon>Myxococcia</taxon>
        <taxon>Myxococcales</taxon>
        <taxon>Cystobacterineae</taxon>
        <taxon>Myxococcaceae</taxon>
        <taxon>Corallococcus</taxon>
    </lineage>
</organism>
<dbReference type="EC" id="2.7.13.3" evidence="2"/>
<dbReference type="InterPro" id="IPR000700">
    <property type="entry name" value="PAS-assoc_C"/>
</dbReference>
<evidence type="ECO:0000259" key="7">
    <source>
        <dbReference type="PROSITE" id="PS50112"/>
    </source>
</evidence>
<dbReference type="InterPro" id="IPR036097">
    <property type="entry name" value="HisK_dim/P_sf"/>
</dbReference>
<sequence length="815" mass="90120">MGFALSDAPTSVSAAALSFLAGGGELGERMRRLDWSSTPLPPPSAWPQSLRTMVRLLLDATTPMFVLWGQELCYLYNDAYRPFIGAQHPALARPCSRIWPDIWPQLEPLMKRTLSGETVSFEDLPLTVTRQGYPEEVWFTFSYVPVRDDAGVISGVFCAPLETTARKRAEREKEDALATLRLAQRAGGVGVFELDRETQTVFTSEEFCRIWGMPARPSYMLQELLARLHPDDRPRVRTLEGVVAGSALEPIEYRVRRDDTGEERWIARRGEAPREGVRRLPGVVYDVTEQKRAEAALQVLTARLEQQLSARTAEHDRLWRLSQELMMVCAYDGTIITVNPSATRILGWTEAEMVGRTLTDFVHPEDLPATIEKAHQLNQGRTLLAFQNRYRCRDGGWRVLDWTAVPAEGLIHAVARDITQEREAGQALRQAEEALRQSQKMEAVGQLTGGIAHDFNNLLQGIIGSLDLVQKRVSQGRTDELGRFITGAKASAHRAAALTHRLLAFARRQPLDPRPTDVNQRVRSMEDLLRRTLGENIRLELELTPSPWTTLCDPNQLESAILNLVINARDAMPDGGHLHIATQNLQVGPPVSGDLAPGAYVRLSVTDSGTGMPPEVIARAFEPFFTTKPQGQGTGLGLSMIYGFARQSEGTARIESTPGQGTTVSLLLPRTLDTATREPALAQGLGEEHRARGGEVVVLVEDEPVVRALILEVLQEWGYRVREAEDGPAALRVLEDVAHVDLLVTDIGLPGGMDGRQLAEVARRRRPDLRVLLMTGHAQAAAQASGFLLPGMEMVTKPVAMDVLVARVRRMLEGA</sequence>
<dbReference type="InterPro" id="IPR004358">
    <property type="entry name" value="Sig_transdc_His_kin-like_C"/>
</dbReference>
<dbReference type="Gene3D" id="2.10.70.100">
    <property type="match status" value="1"/>
</dbReference>
<dbReference type="Gene3D" id="3.40.50.2300">
    <property type="match status" value="1"/>
</dbReference>
<comment type="catalytic activity">
    <reaction evidence="1">
        <text>ATP + protein L-histidine = ADP + protein N-phospho-L-histidine.</text>
        <dbReference type="EC" id="2.7.13.3"/>
    </reaction>
</comment>
<dbReference type="CDD" id="cd00130">
    <property type="entry name" value="PAS"/>
    <property type="match status" value="2"/>
</dbReference>
<dbReference type="PRINTS" id="PR00344">
    <property type="entry name" value="BCTRLSENSOR"/>
</dbReference>
<feature type="domain" description="Histidine kinase" evidence="5">
    <location>
        <begin position="450"/>
        <end position="672"/>
    </location>
</feature>